<proteinExistence type="predicted"/>
<gene>
    <name evidence="4" type="ORF">EURHEDRAFT_269438</name>
</gene>
<dbReference type="HOGENOM" id="CLU_055859_6_1_1"/>
<sequence length="269" mass="28028">MHSQTPSRSRYARSRIVTVALLALLFSAAPCHATCYYPDGSAATSMETCPGSKSCCGKNQACLSNGLCFGADLGVIYRGSCSDKSWPIADCPRACYTEIPKSYANLFQCPGNGDWKNMTCSSRGDAETACGVDAVGSWEWVSGGTVTSGQNGVSTCSDVATRTTNLTNSTNSTQTSCPACTEPASQSSSHSAVALGAGLGAGLGVPLLISTALLIYCMGARRRLLSSPQRQMSMNQPITGQSRDPPSELNGGTYVAELGSKDIRSELQG</sequence>
<dbReference type="AlphaFoldDB" id="A0A017SNC0"/>
<feature type="signal peptide" evidence="3">
    <location>
        <begin position="1"/>
        <end position="33"/>
    </location>
</feature>
<keyword evidence="2" id="KW-0812">Transmembrane</keyword>
<feature type="chain" id="PRO_5001499691" description="Mid2 domain-containing protein" evidence="3">
    <location>
        <begin position="34"/>
        <end position="269"/>
    </location>
</feature>
<evidence type="ECO:0000313" key="4">
    <source>
        <dbReference type="EMBL" id="EYE98084.1"/>
    </source>
</evidence>
<dbReference type="Proteomes" id="UP000019804">
    <property type="component" value="Unassembled WGS sequence"/>
</dbReference>
<name>A0A017SNC0_ASPRC</name>
<dbReference type="OrthoDB" id="5215637at2759"/>
<feature type="compositionally biased region" description="Basic and acidic residues" evidence="1">
    <location>
        <begin position="259"/>
        <end position="269"/>
    </location>
</feature>
<evidence type="ECO:0008006" key="6">
    <source>
        <dbReference type="Google" id="ProtNLM"/>
    </source>
</evidence>
<keyword evidence="3" id="KW-0732">Signal</keyword>
<feature type="region of interest" description="Disordered" evidence="1">
    <location>
        <begin position="228"/>
        <end position="269"/>
    </location>
</feature>
<feature type="compositionally biased region" description="Polar residues" evidence="1">
    <location>
        <begin position="228"/>
        <end position="244"/>
    </location>
</feature>
<evidence type="ECO:0000256" key="1">
    <source>
        <dbReference type="SAM" id="MobiDB-lite"/>
    </source>
</evidence>
<dbReference type="EMBL" id="KK088414">
    <property type="protein sequence ID" value="EYE98084.1"/>
    <property type="molecule type" value="Genomic_DNA"/>
</dbReference>
<keyword evidence="5" id="KW-1185">Reference proteome</keyword>
<evidence type="ECO:0000256" key="2">
    <source>
        <dbReference type="SAM" id="Phobius"/>
    </source>
</evidence>
<dbReference type="STRING" id="1388766.A0A017SNC0"/>
<keyword evidence="2" id="KW-1133">Transmembrane helix</keyword>
<organism evidence="4 5">
    <name type="scientific">Aspergillus ruber (strain CBS 135680)</name>
    <dbReference type="NCBI Taxonomy" id="1388766"/>
    <lineage>
        <taxon>Eukaryota</taxon>
        <taxon>Fungi</taxon>
        <taxon>Dikarya</taxon>
        <taxon>Ascomycota</taxon>
        <taxon>Pezizomycotina</taxon>
        <taxon>Eurotiomycetes</taxon>
        <taxon>Eurotiomycetidae</taxon>
        <taxon>Eurotiales</taxon>
        <taxon>Aspergillaceae</taxon>
        <taxon>Aspergillus</taxon>
        <taxon>Aspergillus subgen. Aspergillus</taxon>
    </lineage>
</organism>
<keyword evidence="2" id="KW-0472">Membrane</keyword>
<protein>
    <recommendedName>
        <fullName evidence="6">Mid2 domain-containing protein</fullName>
    </recommendedName>
</protein>
<dbReference type="RefSeq" id="XP_040641772.1">
    <property type="nucleotide sequence ID" value="XM_040778153.1"/>
</dbReference>
<evidence type="ECO:0000256" key="3">
    <source>
        <dbReference type="SAM" id="SignalP"/>
    </source>
</evidence>
<dbReference type="GeneID" id="63693277"/>
<feature type="transmembrane region" description="Helical" evidence="2">
    <location>
        <begin position="192"/>
        <end position="217"/>
    </location>
</feature>
<evidence type="ECO:0000313" key="5">
    <source>
        <dbReference type="Proteomes" id="UP000019804"/>
    </source>
</evidence>
<reference evidence="5" key="1">
    <citation type="journal article" date="2014" name="Nat. Commun.">
        <title>Genomic adaptations of the halophilic Dead Sea filamentous fungus Eurotium rubrum.</title>
        <authorList>
            <person name="Kis-Papo T."/>
            <person name="Weig A.R."/>
            <person name="Riley R."/>
            <person name="Persoh D."/>
            <person name="Salamov A."/>
            <person name="Sun H."/>
            <person name="Lipzen A."/>
            <person name="Wasser S.P."/>
            <person name="Rambold G."/>
            <person name="Grigoriev I.V."/>
            <person name="Nevo E."/>
        </authorList>
    </citation>
    <scope>NUCLEOTIDE SEQUENCE [LARGE SCALE GENOMIC DNA]</scope>
    <source>
        <strain evidence="5">CBS 135680</strain>
    </source>
</reference>
<accession>A0A017SNC0</accession>